<proteinExistence type="inferred from homology"/>
<dbReference type="KEGG" id="phu:Phum_PHUM060390"/>
<dbReference type="InterPro" id="IPR008376">
    <property type="entry name" value="Chaperone_Ric-8_A/B"/>
</dbReference>
<evidence type="ECO:0000256" key="4">
    <source>
        <dbReference type="ARBA" id="ARBA00022658"/>
    </source>
</evidence>
<dbReference type="EMBL" id="DS235030">
    <property type="protein sequence ID" value="EEB10713.1"/>
    <property type="molecule type" value="Genomic_DNA"/>
</dbReference>
<evidence type="ECO:0000256" key="1">
    <source>
        <dbReference type="ARBA" id="ARBA00004544"/>
    </source>
</evidence>
<dbReference type="Gene3D" id="1.25.10.10">
    <property type="entry name" value="Leucine-rich Repeat Variant"/>
    <property type="match status" value="1"/>
</dbReference>
<dbReference type="SUPFAM" id="SSF48371">
    <property type="entry name" value="ARM repeat"/>
    <property type="match status" value="1"/>
</dbReference>
<dbReference type="FunCoup" id="E0VBF7">
    <property type="interactions" value="1612"/>
</dbReference>
<keyword evidence="5" id="KW-0143">Chaperone</keyword>
<dbReference type="OMA" id="NADPIFT"/>
<dbReference type="CTD" id="8230979"/>
<sequence>MEEDELRCLETEQDFKNISNILKTFVLNNSQVFTFDSLNKNNRRQRLYSTLFKLLKNDEAHECHKECLECLRLLSRDKTDLNDALDEQKIEVLLKLSSLYTKDEAIKKINEKNKVDLIVAALKALCNIIYNSSVAVTYVSNSHAAEGILMRLQMIKEKKISPAIKLFDIKLLFLLTALAPEIRPKLKHEFHGLTYLIEALDLILKESPLKNKDTTYYSLSDDDVDLCCEILKVIFNLMVKNVINQVSLIDEDEEEALFIRLTSSVHDLLLAETSSSKQLELRNHVVNLLTCIPVNCYSQMMTTNSENVSKDLVWEGKNMEAIEVLLQFLNQKLSSTENSRSKQELLSPILTVLFQMAKRERIIRKYLRHKILPPLKDVMSRPEEGNSFRGKLCRLLTSPSSTVKDLTAEFLYVLCKENVGRMIKYTGYGNAAGLFANRGIMFGGCGTRNSQSSYSSDSDSDTEEYSKYFDQINPVIGCYEPHRTNPTENMTEEQKEYEAVKLANMLDKLTRDGIIQPCQVGDDGRPQPIQHVLQLQENLPNQQVKTIKKMT</sequence>
<accession>E0VBF7</accession>
<dbReference type="VEuPathDB" id="VectorBase:PHUM060390"/>
<dbReference type="InterPro" id="IPR016024">
    <property type="entry name" value="ARM-type_fold"/>
</dbReference>
<keyword evidence="3" id="KW-0963">Cytoplasm</keyword>
<dbReference type="GeneID" id="8230979"/>
<dbReference type="GO" id="GO:0001965">
    <property type="term" value="F:G-protein alpha-subunit binding"/>
    <property type="evidence" value="ECO:0007669"/>
    <property type="project" value="TreeGrafter"/>
</dbReference>
<keyword evidence="8" id="KW-1185">Reference proteome</keyword>
<dbReference type="GO" id="GO:0005938">
    <property type="term" value="C:cell cortex"/>
    <property type="evidence" value="ECO:0007669"/>
    <property type="project" value="UniProtKB-SubCell"/>
</dbReference>
<dbReference type="eggNOG" id="KOG4464">
    <property type="taxonomic scope" value="Eukaryota"/>
</dbReference>
<dbReference type="InterPro" id="IPR011989">
    <property type="entry name" value="ARM-like"/>
</dbReference>
<comment type="subcellular location">
    <subcellularLocation>
        <location evidence="1">Cytoplasm</location>
        <location evidence="1">Cell cortex</location>
    </subcellularLocation>
</comment>
<evidence type="ECO:0000256" key="5">
    <source>
        <dbReference type="ARBA" id="ARBA00023186"/>
    </source>
</evidence>
<dbReference type="STRING" id="121224.E0VBF7"/>
<protein>
    <submittedName>
        <fullName evidence="6 7">Synembryn-A, putative</fullName>
    </submittedName>
</protein>
<dbReference type="GO" id="GO:0007186">
    <property type="term" value="P:G protein-coupled receptor signaling pathway"/>
    <property type="evidence" value="ECO:0007669"/>
    <property type="project" value="TreeGrafter"/>
</dbReference>
<dbReference type="EMBL" id="AAZO01000710">
    <property type="status" value="NOT_ANNOTATED_CDS"/>
    <property type="molecule type" value="Genomic_DNA"/>
</dbReference>
<evidence type="ECO:0000256" key="2">
    <source>
        <dbReference type="ARBA" id="ARBA00009049"/>
    </source>
</evidence>
<dbReference type="HOGENOM" id="CLU_018602_1_0_1"/>
<reference evidence="6" key="2">
    <citation type="submission" date="2007-04" db="EMBL/GenBank/DDBJ databases">
        <title>The genome of the human body louse.</title>
        <authorList>
            <consortium name="The Human Body Louse Genome Consortium"/>
            <person name="Kirkness E."/>
            <person name="Walenz B."/>
            <person name="Hass B."/>
            <person name="Bruggner R."/>
            <person name="Strausberg R."/>
        </authorList>
    </citation>
    <scope>NUCLEOTIDE SEQUENCE</scope>
    <source>
        <strain evidence="6">USDA</strain>
    </source>
</reference>
<comment type="similarity">
    <text evidence="2">Belongs to the synembryn family.</text>
</comment>
<evidence type="ECO:0000256" key="3">
    <source>
        <dbReference type="ARBA" id="ARBA00022490"/>
    </source>
</evidence>
<name>E0VBF7_PEDHC</name>
<organism>
    <name type="scientific">Pediculus humanus subsp. corporis</name>
    <name type="common">Body louse</name>
    <dbReference type="NCBI Taxonomy" id="121224"/>
    <lineage>
        <taxon>Eukaryota</taxon>
        <taxon>Metazoa</taxon>
        <taxon>Ecdysozoa</taxon>
        <taxon>Arthropoda</taxon>
        <taxon>Hexapoda</taxon>
        <taxon>Insecta</taxon>
        <taxon>Pterygota</taxon>
        <taxon>Neoptera</taxon>
        <taxon>Paraneoptera</taxon>
        <taxon>Psocodea</taxon>
        <taxon>Troctomorpha</taxon>
        <taxon>Phthiraptera</taxon>
        <taxon>Anoplura</taxon>
        <taxon>Pediculidae</taxon>
        <taxon>Pediculus</taxon>
    </lineage>
</organism>
<evidence type="ECO:0000313" key="7">
    <source>
        <dbReference type="EnsemblMetazoa" id="PHUM060390-PA"/>
    </source>
</evidence>
<dbReference type="InterPro" id="IPR019318">
    <property type="entry name" value="Gua_nucleotide_exch_fac_Ric8"/>
</dbReference>
<dbReference type="PANTHER" id="PTHR12425:SF5">
    <property type="entry name" value="SYNEMBRYN"/>
    <property type="match status" value="1"/>
</dbReference>
<gene>
    <name evidence="7" type="primary">8230979</name>
    <name evidence="6" type="ORF">Phum_PHUM060390</name>
</gene>
<evidence type="ECO:0000313" key="6">
    <source>
        <dbReference type="EMBL" id="EEB10713.1"/>
    </source>
</evidence>
<dbReference type="InParanoid" id="E0VBF7"/>
<dbReference type="AlphaFoldDB" id="E0VBF7"/>
<dbReference type="OrthoDB" id="5585685at2759"/>
<dbReference type="PANTHER" id="PTHR12425">
    <property type="entry name" value="SYNEMBRYN"/>
    <property type="match status" value="1"/>
</dbReference>
<dbReference type="PRINTS" id="PR01802">
    <property type="entry name" value="SYNEMBRYN"/>
</dbReference>
<dbReference type="Proteomes" id="UP000009046">
    <property type="component" value="Unassembled WGS sequence"/>
</dbReference>
<reference evidence="6" key="1">
    <citation type="submission" date="2007-04" db="EMBL/GenBank/DDBJ databases">
        <title>Annotation of Pediculus humanus corporis strain USDA.</title>
        <authorList>
            <person name="Kirkness E."/>
            <person name="Hannick L."/>
            <person name="Hass B."/>
            <person name="Bruggner R."/>
            <person name="Lawson D."/>
            <person name="Bidwell S."/>
            <person name="Joardar V."/>
            <person name="Caler E."/>
            <person name="Walenz B."/>
            <person name="Inman J."/>
            <person name="Schobel S."/>
            <person name="Galinsky K."/>
            <person name="Amedeo P."/>
            <person name="Strausberg R."/>
        </authorList>
    </citation>
    <scope>NUCLEOTIDE SEQUENCE</scope>
    <source>
        <strain evidence="6">USDA</strain>
    </source>
</reference>
<dbReference type="Pfam" id="PF10165">
    <property type="entry name" value="Ric8"/>
    <property type="match status" value="1"/>
</dbReference>
<dbReference type="RefSeq" id="XP_002423451.1">
    <property type="nucleotide sequence ID" value="XM_002423406.1"/>
</dbReference>
<dbReference type="GO" id="GO:0005085">
    <property type="term" value="F:guanyl-nucleotide exchange factor activity"/>
    <property type="evidence" value="ECO:0007669"/>
    <property type="project" value="UniProtKB-KW"/>
</dbReference>
<evidence type="ECO:0000313" key="8">
    <source>
        <dbReference type="Proteomes" id="UP000009046"/>
    </source>
</evidence>
<reference evidence="7" key="3">
    <citation type="submission" date="2020-05" db="UniProtKB">
        <authorList>
            <consortium name="EnsemblMetazoa"/>
        </authorList>
    </citation>
    <scope>IDENTIFICATION</scope>
    <source>
        <strain evidence="7">USDA</strain>
    </source>
</reference>
<keyword evidence="4" id="KW-0344">Guanine-nucleotide releasing factor</keyword>
<dbReference type="EnsemblMetazoa" id="PHUM060390-RA">
    <property type="protein sequence ID" value="PHUM060390-PA"/>
    <property type="gene ID" value="PHUM060390"/>
</dbReference>